<keyword evidence="3" id="KW-1185">Reference proteome</keyword>
<dbReference type="RefSeq" id="WP_223707060.1">
    <property type="nucleotide sequence ID" value="NZ_JAINUY010000004.1"/>
</dbReference>
<dbReference type="AlphaFoldDB" id="A0A9X1KR17"/>
<reference evidence="2 3" key="1">
    <citation type="journal article" date="2023" name="Antonie Van Leeuwenhoek">
        <title>Flavobacterium potami sp. nov., a multi-metal resistance genes harbouring bacterium isolated from shallow river silt.</title>
        <authorList>
            <person name="Li S."/>
            <person name="Mao S."/>
            <person name="Mu W."/>
            <person name="Guo B."/>
            <person name="Li C."/>
            <person name="Zhu Q."/>
            <person name="Hou X."/>
            <person name="Zhao Y."/>
            <person name="Wei S."/>
            <person name="Liu H."/>
            <person name="Liu A."/>
        </authorList>
    </citation>
    <scope>NUCLEOTIDE SEQUENCE [LARGE SCALE GENOMIC DNA]</scope>
    <source>
        <strain evidence="2 3">17A</strain>
    </source>
</reference>
<dbReference type="EMBL" id="JAINUY010000004">
    <property type="protein sequence ID" value="MBZ4036039.1"/>
    <property type="molecule type" value="Genomic_DNA"/>
</dbReference>
<evidence type="ECO:0000313" key="2">
    <source>
        <dbReference type="EMBL" id="MBZ4036039.1"/>
    </source>
</evidence>
<accession>A0A9X1KR17</accession>
<organism evidence="2 3">
    <name type="scientific">Flavobacterium potami</name>
    <dbReference type="NCBI Taxonomy" id="2872310"/>
    <lineage>
        <taxon>Bacteria</taxon>
        <taxon>Pseudomonadati</taxon>
        <taxon>Bacteroidota</taxon>
        <taxon>Flavobacteriia</taxon>
        <taxon>Flavobacteriales</taxon>
        <taxon>Flavobacteriaceae</taxon>
        <taxon>Flavobacterium</taxon>
    </lineage>
</organism>
<dbReference type="InterPro" id="IPR045497">
    <property type="entry name" value="DUF6438"/>
</dbReference>
<protein>
    <recommendedName>
        <fullName evidence="1">DUF6438 domain-containing protein</fullName>
    </recommendedName>
</protein>
<evidence type="ECO:0000313" key="3">
    <source>
        <dbReference type="Proteomes" id="UP001139366"/>
    </source>
</evidence>
<comment type="caution">
    <text evidence="2">The sequence shown here is derived from an EMBL/GenBank/DDBJ whole genome shotgun (WGS) entry which is preliminary data.</text>
</comment>
<feature type="domain" description="DUF6438" evidence="1">
    <location>
        <begin position="49"/>
        <end position="135"/>
    </location>
</feature>
<sequence>MKKQFVIFSVILLMFSCSKKEDVKPFPFDELIVSSAGLDHVTSIKFTNSDTVYYKRIYPKPIKKSYAILEISDRKKLNELFLKLDFGKFKDDYVQDNLADGTMYLINISKDRKNKKISLYGKVIPQELKKFIDSLGGILNGLRFIRTNKNIDFGDLRSILPPPPPPIPNSKVH</sequence>
<dbReference type="Pfam" id="PF20033">
    <property type="entry name" value="DUF6438"/>
    <property type="match status" value="1"/>
</dbReference>
<proteinExistence type="predicted"/>
<name>A0A9X1KR17_9FLAO</name>
<dbReference type="PROSITE" id="PS51257">
    <property type="entry name" value="PROKAR_LIPOPROTEIN"/>
    <property type="match status" value="1"/>
</dbReference>
<evidence type="ECO:0000259" key="1">
    <source>
        <dbReference type="Pfam" id="PF20033"/>
    </source>
</evidence>
<dbReference type="Proteomes" id="UP001139366">
    <property type="component" value="Unassembled WGS sequence"/>
</dbReference>
<gene>
    <name evidence="2" type="ORF">K6T82_14795</name>
</gene>